<comment type="similarity">
    <text evidence="2">Belongs to the PRP18 family.</text>
</comment>
<feature type="compositionally biased region" description="Basic and acidic residues" evidence="8">
    <location>
        <begin position="327"/>
        <end position="344"/>
    </location>
</feature>
<dbReference type="Proteomes" id="UP001642484">
    <property type="component" value="Unassembled WGS sequence"/>
</dbReference>
<dbReference type="PANTHER" id="PTHR13007:SF19">
    <property type="entry name" value="PRE-MRNA-SPLICING FACTOR 18"/>
    <property type="match status" value="1"/>
</dbReference>
<keyword evidence="4" id="KW-0507">mRNA processing</keyword>
<keyword evidence="11" id="KW-1185">Reference proteome</keyword>
<dbReference type="Gene3D" id="1.20.940.10">
    <property type="entry name" value="Functional domain of the splicing factor Prp18"/>
    <property type="match status" value="1"/>
</dbReference>
<dbReference type="PANTHER" id="PTHR13007">
    <property type="entry name" value="PRE-MRNA SPLICING FACTOR-RELATED"/>
    <property type="match status" value="1"/>
</dbReference>
<dbReference type="Pfam" id="PF02840">
    <property type="entry name" value="Prp18"/>
    <property type="match status" value="1"/>
</dbReference>
<evidence type="ECO:0000256" key="5">
    <source>
        <dbReference type="ARBA" id="ARBA00022728"/>
    </source>
</evidence>
<keyword evidence="7" id="KW-0539">Nucleus</keyword>
<dbReference type="InterPro" id="IPR011011">
    <property type="entry name" value="Znf_FYVE_PHD"/>
</dbReference>
<proteinExistence type="inferred from homology"/>
<keyword evidence="6" id="KW-0508">mRNA splicing</keyword>
<protein>
    <recommendedName>
        <fullName evidence="3">Pre-mRNA-splicing factor 18</fullName>
    </recommendedName>
</protein>
<gene>
    <name evidence="10" type="ORF">CCMP2556_LOCUS32765</name>
</gene>
<evidence type="ECO:0000313" key="10">
    <source>
        <dbReference type="EMBL" id="CAK9066694.1"/>
    </source>
</evidence>
<dbReference type="InterPro" id="IPR039979">
    <property type="entry name" value="PRPF18"/>
</dbReference>
<keyword evidence="5" id="KW-0747">Spliceosome</keyword>
<evidence type="ECO:0000256" key="3">
    <source>
        <dbReference type="ARBA" id="ARBA00018242"/>
    </source>
</evidence>
<evidence type="ECO:0000256" key="1">
    <source>
        <dbReference type="ARBA" id="ARBA00004123"/>
    </source>
</evidence>
<evidence type="ECO:0000313" key="11">
    <source>
        <dbReference type="Proteomes" id="UP001642484"/>
    </source>
</evidence>
<reference evidence="10 11" key="1">
    <citation type="submission" date="2024-02" db="EMBL/GenBank/DDBJ databases">
        <authorList>
            <person name="Chen Y."/>
            <person name="Shah S."/>
            <person name="Dougan E. K."/>
            <person name="Thang M."/>
            <person name="Chan C."/>
        </authorList>
    </citation>
    <scope>NUCLEOTIDE SEQUENCE [LARGE SCALE GENOMIC DNA]</scope>
</reference>
<accession>A0ABP0NV31</accession>
<name>A0ABP0NV31_9DINO</name>
<sequence>MRLVRDRCVHACRKQYLKPLRRALRDGEVDAGVIFSLAEIAKDSSQRRYRAAKEAYMRLAIGNHPWPMGVTFVTFHDRAARHKSLGRPGDTPASWTAAGLAVQAGAHRARGALQALAGGVQSRANLITNRSVPSDGSRCEGCGEQFGMLRRRQICGPCDRYFCAACLGAFTVAGIGCFCGSRCPQCREMGQRSSEFESIRSKMEDGVGVVILFPPKATMFGLSTERHKLRAWLSLQSQDLAWSSLEQRGGQPVEQGHFSLAEIMCIRSLHGSQLEISMKGQPVTQLEFSTAEERANWEKHLNLAVDVLIPPDQREEREAAKATFRAQELEERRALNEERKKRLSEGLGMRYTAEAMMARSSGPTS</sequence>
<comment type="caution">
    <text evidence="10">The sequence shown here is derived from an EMBL/GenBank/DDBJ whole genome shotgun (WGS) entry which is preliminary data.</text>
</comment>
<evidence type="ECO:0000256" key="8">
    <source>
        <dbReference type="SAM" id="MobiDB-lite"/>
    </source>
</evidence>
<dbReference type="InterPro" id="IPR004098">
    <property type="entry name" value="Prp18"/>
</dbReference>
<evidence type="ECO:0000256" key="7">
    <source>
        <dbReference type="ARBA" id="ARBA00023242"/>
    </source>
</evidence>
<feature type="region of interest" description="Disordered" evidence="8">
    <location>
        <begin position="323"/>
        <end position="347"/>
    </location>
</feature>
<organism evidence="10 11">
    <name type="scientific">Durusdinium trenchii</name>
    <dbReference type="NCBI Taxonomy" id="1381693"/>
    <lineage>
        <taxon>Eukaryota</taxon>
        <taxon>Sar</taxon>
        <taxon>Alveolata</taxon>
        <taxon>Dinophyceae</taxon>
        <taxon>Suessiales</taxon>
        <taxon>Symbiodiniaceae</taxon>
        <taxon>Durusdinium</taxon>
    </lineage>
</organism>
<evidence type="ECO:0000256" key="6">
    <source>
        <dbReference type="ARBA" id="ARBA00023187"/>
    </source>
</evidence>
<evidence type="ECO:0000256" key="2">
    <source>
        <dbReference type="ARBA" id="ARBA00008137"/>
    </source>
</evidence>
<dbReference type="SUPFAM" id="SSF47938">
    <property type="entry name" value="Functional domain of the splicing factor Prp18"/>
    <property type="match status" value="1"/>
</dbReference>
<feature type="domain" description="Prp18" evidence="9">
    <location>
        <begin position="12"/>
        <end position="83"/>
    </location>
</feature>
<dbReference type="EMBL" id="CAXAMN010022139">
    <property type="protein sequence ID" value="CAK9066694.1"/>
    <property type="molecule type" value="Genomic_DNA"/>
</dbReference>
<evidence type="ECO:0000256" key="4">
    <source>
        <dbReference type="ARBA" id="ARBA00022664"/>
    </source>
</evidence>
<comment type="subcellular location">
    <subcellularLocation>
        <location evidence="1">Nucleus</location>
    </subcellularLocation>
</comment>
<dbReference type="SUPFAM" id="SSF57903">
    <property type="entry name" value="FYVE/PHD zinc finger"/>
    <property type="match status" value="1"/>
</dbReference>
<evidence type="ECO:0000259" key="9">
    <source>
        <dbReference type="Pfam" id="PF02840"/>
    </source>
</evidence>